<name>A0A2P5HV33_DIAHE</name>
<accession>A0A2P5HV33</accession>
<comment type="caution">
    <text evidence="2">The sequence shown here is derived from an EMBL/GenBank/DDBJ whole genome shotgun (WGS) entry which is preliminary data.</text>
</comment>
<keyword evidence="1" id="KW-0175">Coiled coil</keyword>
<dbReference type="Proteomes" id="UP000094444">
    <property type="component" value="Unassembled WGS sequence"/>
</dbReference>
<evidence type="ECO:0000313" key="2">
    <source>
        <dbReference type="EMBL" id="POS74103.1"/>
    </source>
</evidence>
<reference evidence="2" key="1">
    <citation type="submission" date="2017-09" db="EMBL/GenBank/DDBJ databases">
        <title>Polyketide synthases of a Diaporthe helianthi virulent isolate.</title>
        <authorList>
            <person name="Baroncelli R."/>
        </authorList>
    </citation>
    <scope>NUCLEOTIDE SEQUENCE [LARGE SCALE GENOMIC DNA]</scope>
    <source>
        <strain evidence="2">7/96</strain>
    </source>
</reference>
<sequence>MDSSRPNTRKQTGVLAKLAPKFVKFLWGSEIRHEECNKTNRALLEEAQRVVREREALSSRLSTLQGELDAKNTQLDEKKVENLRLKGQVEEFREIFLAEAGNQKISDDEVIQSFSNAPRQLLNLYSTGEWASWKPKDRELHMREKIFRILHHLILDTTCFGIEGLSASQRCRLGPIAKSLRDLEDMAKKKLSTVALVNWRLATLELVEALGVQERWSGILDKMRLPAADLERWAEAHAVDEGMNSEAGDKIAYVLFGALTKKSAYNGGVEKVLVKAEVVMEKKAAF</sequence>
<gene>
    <name evidence="2" type="ORF">DHEL01_v207497</name>
</gene>
<dbReference type="InParanoid" id="A0A2P5HV33"/>
<dbReference type="EMBL" id="MAVT02000682">
    <property type="protein sequence ID" value="POS74103.1"/>
    <property type="molecule type" value="Genomic_DNA"/>
</dbReference>
<evidence type="ECO:0000313" key="3">
    <source>
        <dbReference type="Proteomes" id="UP000094444"/>
    </source>
</evidence>
<proteinExistence type="predicted"/>
<evidence type="ECO:0000256" key="1">
    <source>
        <dbReference type="SAM" id="Coils"/>
    </source>
</evidence>
<dbReference type="AlphaFoldDB" id="A0A2P5HV33"/>
<organism evidence="2 3">
    <name type="scientific">Diaporthe helianthi</name>
    <dbReference type="NCBI Taxonomy" id="158607"/>
    <lineage>
        <taxon>Eukaryota</taxon>
        <taxon>Fungi</taxon>
        <taxon>Dikarya</taxon>
        <taxon>Ascomycota</taxon>
        <taxon>Pezizomycotina</taxon>
        <taxon>Sordariomycetes</taxon>
        <taxon>Sordariomycetidae</taxon>
        <taxon>Diaporthales</taxon>
        <taxon>Diaporthaceae</taxon>
        <taxon>Diaporthe</taxon>
    </lineage>
</organism>
<protein>
    <submittedName>
        <fullName evidence="2">Uncharacterized protein</fullName>
    </submittedName>
</protein>
<feature type="coiled-coil region" evidence="1">
    <location>
        <begin position="40"/>
        <end position="81"/>
    </location>
</feature>
<dbReference type="OrthoDB" id="5393537at2759"/>
<keyword evidence="3" id="KW-1185">Reference proteome</keyword>